<dbReference type="AlphaFoldDB" id="A0A7D5PEL2"/>
<dbReference type="Proteomes" id="UP000509346">
    <property type="component" value="Chromosome"/>
</dbReference>
<dbReference type="Gene3D" id="2.40.50.140">
    <property type="entry name" value="Nucleic acid-binding proteins"/>
    <property type="match status" value="1"/>
</dbReference>
<name>A0A7D5PEL2_9EURY</name>
<dbReference type="EMBL" id="CP058909">
    <property type="protein sequence ID" value="QLH82200.1"/>
    <property type="molecule type" value="Genomic_DNA"/>
</dbReference>
<dbReference type="InterPro" id="IPR012340">
    <property type="entry name" value="NA-bd_OB-fold"/>
</dbReference>
<feature type="region of interest" description="Disordered" evidence="1">
    <location>
        <begin position="353"/>
        <end position="398"/>
    </location>
</feature>
<dbReference type="SUPFAM" id="SSF50249">
    <property type="entry name" value="Nucleic acid-binding proteins"/>
    <property type="match status" value="1"/>
</dbReference>
<protein>
    <recommendedName>
        <fullName evidence="4">Replication factor A</fullName>
    </recommendedName>
</protein>
<dbReference type="KEGG" id="hpel:HZS54_11540"/>
<reference evidence="2 3" key="1">
    <citation type="submission" date="2020-07" db="EMBL/GenBank/DDBJ databases">
        <title>Halosimplex litoreum sp. nov. and Halosimplex rubrum sp. nov., isolated from different salt environments.</title>
        <authorList>
            <person name="Cui H."/>
        </authorList>
    </citation>
    <scope>NUCLEOTIDE SEQUENCE [LARGE SCALE GENOMIC DNA]</scope>
    <source>
        <strain evidence="2 3">R2</strain>
    </source>
</reference>
<evidence type="ECO:0000256" key="1">
    <source>
        <dbReference type="SAM" id="MobiDB-lite"/>
    </source>
</evidence>
<evidence type="ECO:0000313" key="3">
    <source>
        <dbReference type="Proteomes" id="UP000509346"/>
    </source>
</evidence>
<dbReference type="OrthoDB" id="229979at2157"/>
<accession>A0A7D5PEL2</accession>
<keyword evidence="3" id="KW-1185">Reference proteome</keyword>
<gene>
    <name evidence="2" type="ORF">HZS54_11540</name>
</gene>
<dbReference type="RefSeq" id="WP_179922668.1">
    <property type="nucleotide sequence ID" value="NZ_CP058909.1"/>
</dbReference>
<evidence type="ECO:0008006" key="4">
    <source>
        <dbReference type="Google" id="ProtNLM"/>
    </source>
</evidence>
<feature type="compositionally biased region" description="Basic and acidic residues" evidence="1">
    <location>
        <begin position="353"/>
        <end position="380"/>
    </location>
</feature>
<dbReference type="GeneID" id="56083231"/>
<sequence>MRFAPHVGFYASIGSGVFVSMTRNIDVTETGSYGIQDNDVNVDGVWSNQETGRTPMSGGVTVGTEVATTAFKDAHEAEGGMVVGDVGVEAQVSRRESRRAPRGFDDPELNEEAYTLATQERIEGEAEADRRSDALAERFKSVRESSEEEDEDANILSRAERCREEVTSGTHYQETTSEEAPDVETGPENPFEELTQEQLAQVNQQADRLNDEFTVGTALGRASFAKLLARRVAKGSSVLDATLAVKEHVQKFPDVIQPIAEIDPFDQYQTTVRGTIDVLWKPKGSGQRQVGLISDDTNEPVKITIWQKSGDKPLLREGDVVEVNRAKVNAYQRDGEWETTLAVDAECEIHHIEHGDGDRPRMGKSSDEHKPPAWRADSDTHAWLTQSDLPKGDVDGDISDEKVDAINAWIRGEITEDEIEDYTESLREE</sequence>
<proteinExistence type="predicted"/>
<organism evidence="2 3">
    <name type="scientific">Halosimplex pelagicum</name>
    <dbReference type="NCBI Taxonomy" id="869886"/>
    <lineage>
        <taxon>Archaea</taxon>
        <taxon>Methanobacteriati</taxon>
        <taxon>Methanobacteriota</taxon>
        <taxon>Stenosarchaea group</taxon>
        <taxon>Halobacteria</taxon>
        <taxon>Halobacteriales</taxon>
        <taxon>Haloarculaceae</taxon>
        <taxon>Halosimplex</taxon>
    </lineage>
</organism>
<evidence type="ECO:0000313" key="2">
    <source>
        <dbReference type="EMBL" id="QLH82200.1"/>
    </source>
</evidence>
<feature type="region of interest" description="Disordered" evidence="1">
    <location>
        <begin position="162"/>
        <end position="189"/>
    </location>
</feature>